<dbReference type="Proteomes" id="UP001151287">
    <property type="component" value="Unassembled WGS sequence"/>
</dbReference>
<name>A0A9Q0HY61_9POAL</name>
<dbReference type="PANTHER" id="PTHR44259:SF114">
    <property type="entry name" value="OS06G0707300 PROTEIN"/>
    <property type="match status" value="1"/>
</dbReference>
<reference evidence="2" key="1">
    <citation type="journal article" date="2022" name="Cell">
        <title>Repeat-based holocentromeres influence genome architecture and karyotype evolution.</title>
        <authorList>
            <person name="Hofstatter P.G."/>
            <person name="Thangavel G."/>
            <person name="Lux T."/>
            <person name="Neumann P."/>
            <person name="Vondrak T."/>
            <person name="Novak P."/>
            <person name="Zhang M."/>
            <person name="Costa L."/>
            <person name="Castellani M."/>
            <person name="Scott A."/>
            <person name="Toegelov H."/>
            <person name="Fuchs J."/>
            <person name="Mata-Sucre Y."/>
            <person name="Dias Y."/>
            <person name="Vanzela A.L.L."/>
            <person name="Huettel B."/>
            <person name="Almeida C.C.S."/>
            <person name="Simkova H."/>
            <person name="Souza G."/>
            <person name="Pedrosa-Harand A."/>
            <person name="Macas J."/>
            <person name="Mayer K.F.X."/>
            <person name="Houben A."/>
            <person name="Marques A."/>
        </authorList>
    </citation>
    <scope>NUCLEOTIDE SEQUENCE</scope>
    <source>
        <strain evidence="2">RhyBre1mFocal</strain>
    </source>
</reference>
<feature type="domain" description="KIB1-4 beta-propeller" evidence="1">
    <location>
        <begin position="67"/>
        <end position="327"/>
    </location>
</feature>
<protein>
    <recommendedName>
        <fullName evidence="1">KIB1-4 beta-propeller domain-containing protein</fullName>
    </recommendedName>
</protein>
<evidence type="ECO:0000259" key="1">
    <source>
        <dbReference type="Pfam" id="PF03478"/>
    </source>
</evidence>
<organism evidence="2 3">
    <name type="scientific">Rhynchospora breviuscula</name>
    <dbReference type="NCBI Taxonomy" id="2022672"/>
    <lineage>
        <taxon>Eukaryota</taxon>
        <taxon>Viridiplantae</taxon>
        <taxon>Streptophyta</taxon>
        <taxon>Embryophyta</taxon>
        <taxon>Tracheophyta</taxon>
        <taxon>Spermatophyta</taxon>
        <taxon>Magnoliopsida</taxon>
        <taxon>Liliopsida</taxon>
        <taxon>Poales</taxon>
        <taxon>Cyperaceae</taxon>
        <taxon>Cyperoideae</taxon>
        <taxon>Rhynchosporeae</taxon>
        <taxon>Rhynchospora</taxon>
    </lineage>
</organism>
<accession>A0A9Q0HY61</accession>
<dbReference type="EMBL" id="JAMQYH010000001">
    <property type="protein sequence ID" value="KAJ1702821.1"/>
    <property type="molecule type" value="Genomic_DNA"/>
</dbReference>
<comment type="caution">
    <text evidence="2">The sequence shown here is derived from an EMBL/GenBank/DDBJ whole genome shotgun (WGS) entry which is preliminary data.</text>
</comment>
<dbReference type="InterPro" id="IPR050942">
    <property type="entry name" value="F-box_BR-signaling"/>
</dbReference>
<gene>
    <name evidence="2" type="ORF">LUZ63_002600</name>
</gene>
<proteinExistence type="predicted"/>
<keyword evidence="3" id="KW-1185">Reference proteome</keyword>
<evidence type="ECO:0000313" key="3">
    <source>
        <dbReference type="Proteomes" id="UP001151287"/>
    </source>
</evidence>
<dbReference type="Pfam" id="PF03478">
    <property type="entry name" value="Beta-prop_KIB1-4"/>
    <property type="match status" value="1"/>
</dbReference>
<dbReference type="PANTHER" id="PTHR44259">
    <property type="entry name" value="OS07G0183000 PROTEIN-RELATED"/>
    <property type="match status" value="1"/>
</dbReference>
<dbReference type="AlphaFoldDB" id="A0A9Q0HY61"/>
<evidence type="ECO:0000313" key="2">
    <source>
        <dbReference type="EMBL" id="KAJ1702821.1"/>
    </source>
</evidence>
<sequence>MAETPDWSGLFPELLQTIARKLPDISDFVNFRAVCTVWRSSAHVSDLPPQLPWLLEERGSLEGDLRFYSLFSGKIHTVPFPNSSGNSFCGPAHDSIVLYNKTTHQISLLNPIADKKVVLPSLSLDIAWTNPIQVGPDPIWRGDSVVLSGIFVGYKTGFVALYQPIEKEWMVIERNISPNFRDTYYNGLYFLNKEYIGTTEIINTVTQKMVHVVPPPPKEENCECCAYLTYVAWRSTYLVQSAGNILRVVLHTLESLETYKTHFHIHRLDLGGENEGKPCWVKISSIGDRILFLDNKNGFSLSCRDFSGFRGNSIYFLNKYSHGFALPLYSICRYDIEEARVEPLTCPFANGGTWIVPSLR</sequence>
<dbReference type="InterPro" id="IPR005174">
    <property type="entry name" value="KIB1-4_b-propeller"/>
</dbReference>
<dbReference type="OrthoDB" id="743494at2759"/>